<accession>C1MIY7</accession>
<evidence type="ECO:0000313" key="3">
    <source>
        <dbReference type="Proteomes" id="UP000001876"/>
    </source>
</evidence>
<organism evidence="3">
    <name type="scientific">Micromonas pusilla (strain CCMP1545)</name>
    <name type="common">Picoplanktonic green alga</name>
    <dbReference type="NCBI Taxonomy" id="564608"/>
    <lineage>
        <taxon>Eukaryota</taxon>
        <taxon>Viridiplantae</taxon>
        <taxon>Chlorophyta</taxon>
        <taxon>Mamiellophyceae</taxon>
        <taxon>Mamiellales</taxon>
        <taxon>Mamiellaceae</taxon>
        <taxon>Micromonas</taxon>
    </lineage>
</organism>
<dbReference type="GeneID" id="9680967"/>
<keyword evidence="1" id="KW-0812">Transmembrane</keyword>
<reference evidence="2 3" key="1">
    <citation type="journal article" date="2009" name="Science">
        <title>Green evolution and dynamic adaptations revealed by genomes of the marine picoeukaryotes Micromonas.</title>
        <authorList>
            <person name="Worden A.Z."/>
            <person name="Lee J.H."/>
            <person name="Mock T."/>
            <person name="Rouze P."/>
            <person name="Simmons M.P."/>
            <person name="Aerts A.L."/>
            <person name="Allen A.E."/>
            <person name="Cuvelier M.L."/>
            <person name="Derelle E."/>
            <person name="Everett M.V."/>
            <person name="Foulon E."/>
            <person name="Grimwood J."/>
            <person name="Gundlach H."/>
            <person name="Henrissat B."/>
            <person name="Napoli C."/>
            <person name="McDonald S.M."/>
            <person name="Parker M.S."/>
            <person name="Rombauts S."/>
            <person name="Salamov A."/>
            <person name="Von Dassow P."/>
            <person name="Badger J.H."/>
            <person name="Coutinho P.M."/>
            <person name="Demir E."/>
            <person name="Dubchak I."/>
            <person name="Gentemann C."/>
            <person name="Eikrem W."/>
            <person name="Gready J.E."/>
            <person name="John U."/>
            <person name="Lanier W."/>
            <person name="Lindquist E.A."/>
            <person name="Lucas S."/>
            <person name="Mayer K.F."/>
            <person name="Moreau H."/>
            <person name="Not F."/>
            <person name="Otillar R."/>
            <person name="Panaud O."/>
            <person name="Pangilinan J."/>
            <person name="Paulsen I."/>
            <person name="Piegu B."/>
            <person name="Poliakov A."/>
            <person name="Robbens S."/>
            <person name="Schmutz J."/>
            <person name="Toulza E."/>
            <person name="Wyss T."/>
            <person name="Zelensky A."/>
            <person name="Zhou K."/>
            <person name="Armbrust E.V."/>
            <person name="Bhattacharya D."/>
            <person name="Goodenough U.W."/>
            <person name="Van de Peer Y."/>
            <person name="Grigoriev I.V."/>
        </authorList>
    </citation>
    <scope>NUCLEOTIDE SEQUENCE [LARGE SCALE GENOMIC DNA]</scope>
    <source>
        <strain evidence="2 3">CCMP1545</strain>
    </source>
</reference>
<dbReference type="Proteomes" id="UP000001876">
    <property type="component" value="Unassembled WGS sequence"/>
</dbReference>
<gene>
    <name evidence="2" type="ORF">MICPUCDRAFT_50745</name>
</gene>
<evidence type="ECO:0000313" key="2">
    <source>
        <dbReference type="EMBL" id="EEH60470.1"/>
    </source>
</evidence>
<keyword evidence="3" id="KW-1185">Reference proteome</keyword>
<dbReference type="KEGG" id="mpp:MICPUCDRAFT_50745"/>
<proteinExistence type="predicted"/>
<keyword evidence="1" id="KW-1133">Transmembrane helix</keyword>
<name>C1MIY7_MICPC</name>
<dbReference type="eggNOG" id="ENOG502T1QV">
    <property type="taxonomic scope" value="Eukaryota"/>
</dbReference>
<sequence length="144" mass="15427">MNALASSNAVYAAPKVATTSLTSRKTTRALASRPLQTRARVSVITTAKETIDRTTGYINADNSGSGNIFAIEPKQLYTESPTSDKYAKRGLGGIPGILLACGILAGVYFATQTLNGFEAGNQEFVGFEKTGKSLSYYIEEFEKK</sequence>
<protein>
    <submittedName>
        <fullName evidence="2">Predicted protein</fullName>
    </submittedName>
</protein>
<evidence type="ECO:0000256" key="1">
    <source>
        <dbReference type="SAM" id="Phobius"/>
    </source>
</evidence>
<dbReference type="RefSeq" id="XP_003055218.1">
    <property type="nucleotide sequence ID" value="XM_003055172.1"/>
</dbReference>
<dbReference type="OrthoDB" id="567654at2759"/>
<dbReference type="AlphaFoldDB" id="C1MIY7"/>
<keyword evidence="1" id="KW-0472">Membrane</keyword>
<feature type="transmembrane region" description="Helical" evidence="1">
    <location>
        <begin position="90"/>
        <end position="110"/>
    </location>
</feature>
<dbReference type="EMBL" id="GG663735">
    <property type="protein sequence ID" value="EEH60470.1"/>
    <property type="molecule type" value="Genomic_DNA"/>
</dbReference>